<sequence>MELKAIAILGPGGPLGTAILHELLQQPSPTPFKTITLITRPTSSYTPPPPPSTCTTTLLHKHADYTSPTSLLTAFSGQDAIVNCITGSATQYAAYRLIIDAALAAGVKLFFANEFVSNVQSPRYTRLPEGFVGAKARIRKELEEIGRKGKMGWVGLNGGAFMDMWLTKGPAGFSLPTSHARIYGTGNVPLYWTPLPVLARAAARMLRDPEAVMNRAIHICPFVARPGEPSYLTQRGLLRVLEEELGTKFEVEEVDVERIFRNAMMVLGRYERGEPGGEGIAQAVKGLAVCNQFYEEEVGREESFSDLVENETVGVEMMDVRDAVRDAISRYGRDCAVVEGMFKVEACEV</sequence>
<dbReference type="Pfam" id="PF05368">
    <property type="entry name" value="NmrA"/>
    <property type="match status" value="1"/>
</dbReference>
<dbReference type="InterPro" id="IPR036291">
    <property type="entry name" value="NAD(P)-bd_dom_sf"/>
</dbReference>
<evidence type="ECO:0000259" key="3">
    <source>
        <dbReference type="Pfam" id="PF05368"/>
    </source>
</evidence>
<gene>
    <name evidence="4" type="ORF">GGP41_008297</name>
</gene>
<evidence type="ECO:0000313" key="4">
    <source>
        <dbReference type="EMBL" id="KAF5852828.1"/>
    </source>
</evidence>
<dbReference type="InterPro" id="IPR051609">
    <property type="entry name" value="NmrA/Isoflavone_reductase-like"/>
</dbReference>
<dbReference type="GO" id="GO:0016491">
    <property type="term" value="F:oxidoreductase activity"/>
    <property type="evidence" value="ECO:0007669"/>
    <property type="project" value="UniProtKB-KW"/>
</dbReference>
<dbReference type="InterPro" id="IPR008030">
    <property type="entry name" value="NmrA-like"/>
</dbReference>
<accession>A0A8H6DYY2</accession>
<comment type="caution">
    <text evidence="4">The sequence shown here is derived from an EMBL/GenBank/DDBJ whole genome shotgun (WGS) entry which is preliminary data.</text>
</comment>
<dbReference type="PANTHER" id="PTHR47706:SF10">
    <property type="entry name" value="NMRA-LIKE DOMAIN-CONTAINING PROTEIN"/>
    <property type="match status" value="1"/>
</dbReference>
<organism evidence="4 5">
    <name type="scientific">Cochliobolus sativus</name>
    <name type="common">Common root rot and spot blotch fungus</name>
    <name type="synonym">Bipolaris sorokiniana</name>
    <dbReference type="NCBI Taxonomy" id="45130"/>
    <lineage>
        <taxon>Eukaryota</taxon>
        <taxon>Fungi</taxon>
        <taxon>Dikarya</taxon>
        <taxon>Ascomycota</taxon>
        <taxon>Pezizomycotina</taxon>
        <taxon>Dothideomycetes</taxon>
        <taxon>Pleosporomycetidae</taxon>
        <taxon>Pleosporales</taxon>
        <taxon>Pleosporineae</taxon>
        <taxon>Pleosporaceae</taxon>
        <taxon>Bipolaris</taxon>
    </lineage>
</organism>
<dbReference type="PANTHER" id="PTHR47706">
    <property type="entry name" value="NMRA-LIKE FAMILY PROTEIN"/>
    <property type="match status" value="1"/>
</dbReference>
<proteinExistence type="predicted"/>
<dbReference type="EMBL" id="WNKQ01000003">
    <property type="protein sequence ID" value="KAF5852828.1"/>
    <property type="molecule type" value="Genomic_DNA"/>
</dbReference>
<name>A0A8H6DYY2_COCSA</name>
<evidence type="ECO:0000256" key="1">
    <source>
        <dbReference type="ARBA" id="ARBA00022857"/>
    </source>
</evidence>
<keyword evidence="2" id="KW-0560">Oxidoreductase</keyword>
<keyword evidence="1" id="KW-0521">NADP</keyword>
<dbReference type="Proteomes" id="UP000624244">
    <property type="component" value="Unassembled WGS sequence"/>
</dbReference>
<dbReference type="AlphaFoldDB" id="A0A8H6DYY2"/>
<evidence type="ECO:0000256" key="2">
    <source>
        <dbReference type="ARBA" id="ARBA00023002"/>
    </source>
</evidence>
<evidence type="ECO:0000313" key="5">
    <source>
        <dbReference type="Proteomes" id="UP000624244"/>
    </source>
</evidence>
<reference evidence="4" key="1">
    <citation type="submission" date="2019-11" db="EMBL/GenBank/DDBJ databases">
        <title>Bipolaris sorokiniana Genome sequencing.</title>
        <authorList>
            <person name="Wang H."/>
        </authorList>
    </citation>
    <scope>NUCLEOTIDE SEQUENCE</scope>
</reference>
<dbReference type="Gene3D" id="3.90.25.10">
    <property type="entry name" value="UDP-galactose 4-epimerase, domain 1"/>
    <property type="match status" value="1"/>
</dbReference>
<dbReference type="SUPFAM" id="SSF51735">
    <property type="entry name" value="NAD(P)-binding Rossmann-fold domains"/>
    <property type="match status" value="1"/>
</dbReference>
<dbReference type="Gene3D" id="3.40.50.720">
    <property type="entry name" value="NAD(P)-binding Rossmann-like Domain"/>
    <property type="match status" value="1"/>
</dbReference>
<dbReference type="OMA" id="LYWTPLP"/>
<feature type="domain" description="NmrA-like" evidence="3">
    <location>
        <begin position="4"/>
        <end position="149"/>
    </location>
</feature>
<protein>
    <recommendedName>
        <fullName evidence="3">NmrA-like domain-containing protein</fullName>
    </recommendedName>
</protein>